<evidence type="ECO:0000259" key="1">
    <source>
        <dbReference type="Pfam" id="PF01636"/>
    </source>
</evidence>
<evidence type="ECO:0000313" key="2">
    <source>
        <dbReference type="EMBL" id="OQO94157.1"/>
    </source>
</evidence>
<keyword evidence="3" id="KW-1185">Reference proteome</keyword>
<dbReference type="SUPFAM" id="SSF56112">
    <property type="entry name" value="Protein kinase-like (PK-like)"/>
    <property type="match status" value="1"/>
</dbReference>
<sequence length="339" mass="36299">MATRRDTAGLLATHYGIVVHDVAPVAGGADLAASLLRVTDRAGRRFAVKRTSGGSPGGLVVAAALATACPGGTPCPVRTRDGRLWVEVDGSRVSVSEWLDGPSSHSATDVTPDRHGWESYGRLLAHLHALPLDAESRRLVPRERFDPGHWVRVFDRVDSALGGDPSAATAHHARLATEWGRHRSALHAVRERALSSADRLARRVEAARFVPCHGDPHRGNVVSTGSGAVALLDFDDAVLAPPERDLMFVLGGGVLADLPVTPRQRERFQRGYGRAQDADAELLTYYRCVRVLEDVAEPATVVLDAAATPALRETHLGHVRSVLSPTGLLAQALGPDFLR</sequence>
<dbReference type="InterPro" id="IPR002575">
    <property type="entry name" value="Aminoglycoside_PTrfase"/>
</dbReference>
<reference evidence="2 3" key="1">
    <citation type="submission" date="2017-02" db="EMBL/GenBank/DDBJ databases">
        <title>Draft genome of Saccharomonospora sp. 154.</title>
        <authorList>
            <person name="Alonso-Carmona G.S."/>
            <person name="De La Haba R."/>
            <person name="Vera-Gargallo B."/>
            <person name="Sandoval-Trujillo A.H."/>
            <person name="Ramirez-Duran N."/>
            <person name="Ventosa A."/>
        </authorList>
    </citation>
    <scope>NUCLEOTIDE SEQUENCE [LARGE SCALE GENOMIC DNA]</scope>
    <source>
        <strain evidence="2 3">LRS4.154</strain>
    </source>
</reference>
<evidence type="ECO:0000313" key="3">
    <source>
        <dbReference type="Proteomes" id="UP000192591"/>
    </source>
</evidence>
<dbReference type="STRING" id="1962155.B1813_05400"/>
<accession>A0A1V9AAK9</accession>
<dbReference type="Gene3D" id="3.30.200.20">
    <property type="entry name" value="Phosphorylase Kinase, domain 1"/>
    <property type="match status" value="1"/>
</dbReference>
<proteinExistence type="predicted"/>
<organism evidence="2 3">
    <name type="scientific">Saccharomonospora piscinae</name>
    <dbReference type="NCBI Taxonomy" id="687388"/>
    <lineage>
        <taxon>Bacteria</taxon>
        <taxon>Bacillati</taxon>
        <taxon>Actinomycetota</taxon>
        <taxon>Actinomycetes</taxon>
        <taxon>Pseudonocardiales</taxon>
        <taxon>Pseudonocardiaceae</taxon>
        <taxon>Saccharomonospora</taxon>
    </lineage>
</organism>
<dbReference type="Proteomes" id="UP000192591">
    <property type="component" value="Unassembled WGS sequence"/>
</dbReference>
<dbReference type="InterPro" id="IPR011009">
    <property type="entry name" value="Kinase-like_dom_sf"/>
</dbReference>
<dbReference type="Pfam" id="PF01636">
    <property type="entry name" value="APH"/>
    <property type="match status" value="1"/>
</dbReference>
<name>A0A1V9AAK9_SACPI</name>
<gene>
    <name evidence="2" type="ORF">B1813_05400</name>
</gene>
<dbReference type="Gene3D" id="1.20.58.840">
    <property type="match status" value="1"/>
</dbReference>
<dbReference type="AlphaFoldDB" id="A0A1V9AAK9"/>
<comment type="caution">
    <text evidence="2">The sequence shown here is derived from an EMBL/GenBank/DDBJ whole genome shotgun (WGS) entry which is preliminary data.</text>
</comment>
<dbReference type="EMBL" id="MWIH01000003">
    <property type="protein sequence ID" value="OQO94157.1"/>
    <property type="molecule type" value="Genomic_DNA"/>
</dbReference>
<protein>
    <recommendedName>
        <fullName evidence="1">Aminoglycoside phosphotransferase domain-containing protein</fullName>
    </recommendedName>
</protein>
<feature type="domain" description="Aminoglycoside phosphotransferase" evidence="1">
    <location>
        <begin position="23"/>
        <end position="278"/>
    </location>
</feature>
<dbReference type="Gene3D" id="1.10.510.10">
    <property type="entry name" value="Transferase(Phosphotransferase) domain 1"/>
    <property type="match status" value="1"/>
</dbReference>